<organism evidence="1 2">
    <name type="scientific">Dacryopinax primogenitus (strain DJM 731)</name>
    <name type="common">Brown rot fungus</name>
    <dbReference type="NCBI Taxonomy" id="1858805"/>
    <lineage>
        <taxon>Eukaryota</taxon>
        <taxon>Fungi</taxon>
        <taxon>Dikarya</taxon>
        <taxon>Basidiomycota</taxon>
        <taxon>Agaricomycotina</taxon>
        <taxon>Dacrymycetes</taxon>
        <taxon>Dacrymycetales</taxon>
        <taxon>Dacrymycetaceae</taxon>
        <taxon>Dacryopinax</taxon>
    </lineage>
</organism>
<dbReference type="RefSeq" id="XP_040626020.1">
    <property type="nucleotide sequence ID" value="XM_040769052.1"/>
</dbReference>
<sequence length="247" mass="27505">MINWSQGPVHADPIIVVLMHWKEANNKYSMSELSSRLVRAYLGKTYMYPKVSHCAHYVDVILEQNCTTWGTDSLPYQQADGLSELQACIKELVHQVSANHREKFHILTVVDVHCNEGNGRLLYNKGSKYCRYGTPLDICSAVFGETNLKSICNDAVLMLLTCSGMVLQALPTVHACKAGFCMVIAFTANTFNSQCVAEIWLGPFLWAFYQDHAPGKQAILSGYSKELSHPLFSLGIFVFGGEDGQGW</sequence>
<dbReference type="Proteomes" id="UP000030653">
    <property type="component" value="Unassembled WGS sequence"/>
</dbReference>
<dbReference type="AlphaFoldDB" id="M5G5T7"/>
<name>M5G5T7_DACPD</name>
<evidence type="ECO:0000313" key="1">
    <source>
        <dbReference type="EMBL" id="EJT99122.1"/>
    </source>
</evidence>
<gene>
    <name evidence="1" type="ORF">DACRYDRAFT_110441</name>
</gene>
<dbReference type="EMBL" id="JH795871">
    <property type="protein sequence ID" value="EJT99122.1"/>
    <property type="molecule type" value="Genomic_DNA"/>
</dbReference>
<proteinExistence type="predicted"/>
<dbReference type="OrthoDB" id="10558876at2759"/>
<evidence type="ECO:0000313" key="2">
    <source>
        <dbReference type="Proteomes" id="UP000030653"/>
    </source>
</evidence>
<reference evidence="1 2" key="1">
    <citation type="journal article" date="2012" name="Science">
        <title>The Paleozoic origin of enzymatic lignin decomposition reconstructed from 31 fungal genomes.</title>
        <authorList>
            <person name="Floudas D."/>
            <person name="Binder M."/>
            <person name="Riley R."/>
            <person name="Barry K."/>
            <person name="Blanchette R.A."/>
            <person name="Henrissat B."/>
            <person name="Martinez A.T."/>
            <person name="Otillar R."/>
            <person name="Spatafora J.W."/>
            <person name="Yadav J.S."/>
            <person name="Aerts A."/>
            <person name="Benoit I."/>
            <person name="Boyd A."/>
            <person name="Carlson A."/>
            <person name="Copeland A."/>
            <person name="Coutinho P.M."/>
            <person name="de Vries R.P."/>
            <person name="Ferreira P."/>
            <person name="Findley K."/>
            <person name="Foster B."/>
            <person name="Gaskell J."/>
            <person name="Glotzer D."/>
            <person name="Gorecki P."/>
            <person name="Heitman J."/>
            <person name="Hesse C."/>
            <person name="Hori C."/>
            <person name="Igarashi K."/>
            <person name="Jurgens J.A."/>
            <person name="Kallen N."/>
            <person name="Kersten P."/>
            <person name="Kohler A."/>
            <person name="Kuees U."/>
            <person name="Kumar T.K.A."/>
            <person name="Kuo A."/>
            <person name="LaButti K."/>
            <person name="Larrondo L.F."/>
            <person name="Lindquist E."/>
            <person name="Ling A."/>
            <person name="Lombard V."/>
            <person name="Lucas S."/>
            <person name="Lundell T."/>
            <person name="Martin R."/>
            <person name="McLaughlin D.J."/>
            <person name="Morgenstern I."/>
            <person name="Morin E."/>
            <person name="Murat C."/>
            <person name="Nagy L.G."/>
            <person name="Nolan M."/>
            <person name="Ohm R.A."/>
            <person name="Patyshakuliyeva A."/>
            <person name="Rokas A."/>
            <person name="Ruiz-Duenas F.J."/>
            <person name="Sabat G."/>
            <person name="Salamov A."/>
            <person name="Samejima M."/>
            <person name="Schmutz J."/>
            <person name="Slot J.C."/>
            <person name="St John F."/>
            <person name="Stenlid J."/>
            <person name="Sun H."/>
            <person name="Sun S."/>
            <person name="Syed K."/>
            <person name="Tsang A."/>
            <person name="Wiebenga A."/>
            <person name="Young D."/>
            <person name="Pisabarro A."/>
            <person name="Eastwood D.C."/>
            <person name="Martin F."/>
            <person name="Cullen D."/>
            <person name="Grigoriev I.V."/>
            <person name="Hibbett D.S."/>
        </authorList>
    </citation>
    <scope>NUCLEOTIDE SEQUENCE [LARGE SCALE GENOMIC DNA]</scope>
    <source>
        <strain evidence="1 2">DJM-731 SS1</strain>
    </source>
</reference>
<keyword evidence="2" id="KW-1185">Reference proteome</keyword>
<protein>
    <submittedName>
        <fullName evidence="1">Uncharacterized protein</fullName>
    </submittedName>
</protein>
<dbReference type="HOGENOM" id="CLU_1124491_0_0_1"/>
<accession>M5G5T7</accession>
<dbReference type="GeneID" id="63684114"/>